<sequence>MIQFGLPLDWPGRDGADFLTSDANAMAVRHLENWRDWPVMTSILTGPALSGRSTLGRHFAQQAGAQVIDDAWPGDEEALFHAWNRAQDDRRPLLLIADTPPASWAIALPDLRSRIGAAPHVAIAQPDEALAIALIERGLMTAGAPFAADVPAWVGHRVERDYRTIAAVIDALNADALSSGRKISAALAKEALQKAGILPIEGKDRSD</sequence>
<protein>
    <recommendedName>
        <fullName evidence="3">Chromosomal replication initiator DnaA</fullName>
    </recommendedName>
</protein>
<dbReference type="SUPFAM" id="SSF52540">
    <property type="entry name" value="P-loop containing nucleoside triphosphate hydrolases"/>
    <property type="match status" value="1"/>
</dbReference>
<dbReference type="Gene3D" id="1.10.8.60">
    <property type="match status" value="1"/>
</dbReference>
<evidence type="ECO:0000313" key="1">
    <source>
        <dbReference type="EMBL" id="MBB3982140.1"/>
    </source>
</evidence>
<organism evidence="1 2">
    <name type="scientific">Sphingobium fontiphilum</name>
    <dbReference type="NCBI Taxonomy" id="944425"/>
    <lineage>
        <taxon>Bacteria</taxon>
        <taxon>Pseudomonadati</taxon>
        <taxon>Pseudomonadota</taxon>
        <taxon>Alphaproteobacteria</taxon>
        <taxon>Sphingomonadales</taxon>
        <taxon>Sphingomonadaceae</taxon>
        <taxon>Sphingobium</taxon>
    </lineage>
</organism>
<accession>A0A7W6DK40</accession>
<dbReference type="EMBL" id="JACIEB010000003">
    <property type="protein sequence ID" value="MBB3982140.1"/>
    <property type="molecule type" value="Genomic_DNA"/>
</dbReference>
<gene>
    <name evidence="1" type="ORF">GGR44_001799</name>
</gene>
<dbReference type="RefSeq" id="WP_183955192.1">
    <property type="nucleotide sequence ID" value="NZ_JACIEB010000003.1"/>
</dbReference>
<dbReference type="Gene3D" id="3.40.50.300">
    <property type="entry name" value="P-loop containing nucleotide triphosphate hydrolases"/>
    <property type="match status" value="1"/>
</dbReference>
<reference evidence="1 2" key="1">
    <citation type="submission" date="2020-08" db="EMBL/GenBank/DDBJ databases">
        <title>Genomic Encyclopedia of Type Strains, Phase IV (KMG-IV): sequencing the most valuable type-strain genomes for metagenomic binning, comparative biology and taxonomic classification.</title>
        <authorList>
            <person name="Goeker M."/>
        </authorList>
    </citation>
    <scope>NUCLEOTIDE SEQUENCE [LARGE SCALE GENOMIC DNA]</scope>
    <source>
        <strain evidence="1 2">DSM 29348</strain>
    </source>
</reference>
<comment type="caution">
    <text evidence="1">The sequence shown here is derived from an EMBL/GenBank/DDBJ whole genome shotgun (WGS) entry which is preliminary data.</text>
</comment>
<evidence type="ECO:0000313" key="2">
    <source>
        <dbReference type="Proteomes" id="UP000552757"/>
    </source>
</evidence>
<name>A0A7W6DK40_9SPHN</name>
<dbReference type="InterPro" id="IPR027417">
    <property type="entry name" value="P-loop_NTPase"/>
</dbReference>
<evidence type="ECO:0008006" key="3">
    <source>
        <dbReference type="Google" id="ProtNLM"/>
    </source>
</evidence>
<keyword evidence="2" id="KW-1185">Reference proteome</keyword>
<proteinExistence type="predicted"/>
<dbReference type="Proteomes" id="UP000552757">
    <property type="component" value="Unassembled WGS sequence"/>
</dbReference>
<dbReference type="AlphaFoldDB" id="A0A7W6DK40"/>